<evidence type="ECO:0000256" key="4">
    <source>
        <dbReference type="ARBA" id="ARBA00022679"/>
    </source>
</evidence>
<feature type="binding site" evidence="6">
    <location>
        <position position="82"/>
    </location>
    <ligand>
        <name>S-adenosyl-L-methionine</name>
        <dbReference type="ChEBI" id="CHEBI:59789"/>
    </ligand>
</feature>
<dbReference type="GO" id="GO:0005829">
    <property type="term" value="C:cytosol"/>
    <property type="evidence" value="ECO:0007669"/>
    <property type="project" value="TreeGrafter"/>
</dbReference>
<keyword evidence="3 6" id="KW-0489">Methyltransferase</keyword>
<organism evidence="7">
    <name type="scientific">Rhodothermus marinus</name>
    <name type="common">Rhodothermus obamensis</name>
    <dbReference type="NCBI Taxonomy" id="29549"/>
    <lineage>
        <taxon>Bacteria</taxon>
        <taxon>Pseudomonadati</taxon>
        <taxon>Rhodothermota</taxon>
        <taxon>Rhodothermia</taxon>
        <taxon>Rhodothermales</taxon>
        <taxon>Rhodothermaceae</taxon>
        <taxon>Rhodothermus</taxon>
    </lineage>
</organism>
<dbReference type="Gene3D" id="3.40.50.150">
    <property type="entry name" value="Vaccinia Virus protein VP39"/>
    <property type="match status" value="1"/>
</dbReference>
<comment type="caution">
    <text evidence="7">The sequence shown here is derived from an EMBL/GenBank/DDBJ whole genome shotgun (WGS) entry which is preliminary data.</text>
</comment>
<keyword evidence="1 6" id="KW-0963">Cytoplasm</keyword>
<dbReference type="HAMAP" id="MF_00074">
    <property type="entry name" value="16SrRNA_methyltr_G"/>
    <property type="match status" value="1"/>
</dbReference>
<dbReference type="PANTHER" id="PTHR31760">
    <property type="entry name" value="S-ADENOSYL-L-METHIONINE-DEPENDENT METHYLTRANSFERASES SUPERFAMILY PROTEIN"/>
    <property type="match status" value="1"/>
</dbReference>
<dbReference type="PIRSF" id="PIRSF003078">
    <property type="entry name" value="GidB"/>
    <property type="match status" value="1"/>
</dbReference>
<feature type="binding site" evidence="6">
    <location>
        <begin position="128"/>
        <end position="129"/>
    </location>
    <ligand>
        <name>S-adenosyl-L-methionine</name>
        <dbReference type="ChEBI" id="CHEBI:59789"/>
    </ligand>
</feature>
<dbReference type="AlphaFoldDB" id="A0A7V2F6Y0"/>
<dbReference type="SUPFAM" id="SSF53335">
    <property type="entry name" value="S-adenosyl-L-methionine-dependent methyltransferases"/>
    <property type="match status" value="1"/>
</dbReference>
<gene>
    <name evidence="6 7" type="primary">rsmG</name>
    <name evidence="7" type="ORF">ENO59_10090</name>
</gene>
<dbReference type="PANTHER" id="PTHR31760:SF0">
    <property type="entry name" value="S-ADENOSYL-L-METHIONINE-DEPENDENT METHYLTRANSFERASES SUPERFAMILY PROTEIN"/>
    <property type="match status" value="1"/>
</dbReference>
<keyword evidence="4 6" id="KW-0808">Transferase</keyword>
<dbReference type="EC" id="2.1.1.-" evidence="6"/>
<comment type="caution">
    <text evidence="6">Lacks conserved residue(s) required for the propagation of feature annotation.</text>
</comment>
<evidence type="ECO:0000256" key="1">
    <source>
        <dbReference type="ARBA" id="ARBA00022490"/>
    </source>
</evidence>
<evidence type="ECO:0000313" key="7">
    <source>
        <dbReference type="EMBL" id="HER96846.1"/>
    </source>
</evidence>
<evidence type="ECO:0000256" key="5">
    <source>
        <dbReference type="ARBA" id="ARBA00022691"/>
    </source>
</evidence>
<comment type="function">
    <text evidence="6">Specifically methylates the N7 position of a guanine in 16S rRNA.</text>
</comment>
<dbReference type="EMBL" id="DSGB01000006">
    <property type="protein sequence ID" value="HER96846.1"/>
    <property type="molecule type" value="Genomic_DNA"/>
</dbReference>
<dbReference type="Pfam" id="PF02527">
    <property type="entry name" value="GidB"/>
    <property type="match status" value="1"/>
</dbReference>
<protein>
    <recommendedName>
        <fullName evidence="6">Ribosomal RNA small subunit methyltransferase G</fullName>
        <ecNumber evidence="6">2.1.1.-</ecNumber>
    </recommendedName>
    <alternativeName>
        <fullName evidence="6">16S rRNA 7-methylguanosine methyltransferase</fullName>
        <shortName evidence="6">16S rRNA m7G methyltransferase</shortName>
    </alternativeName>
</protein>
<feature type="binding site" evidence="6">
    <location>
        <position position="141"/>
    </location>
    <ligand>
        <name>S-adenosyl-L-methionine</name>
        <dbReference type="ChEBI" id="CHEBI:59789"/>
    </ligand>
</feature>
<reference evidence="7" key="1">
    <citation type="journal article" date="2020" name="mSystems">
        <title>Genome- and Community-Level Interaction Insights into Carbon Utilization and Element Cycling Functions of Hydrothermarchaeota in Hydrothermal Sediment.</title>
        <authorList>
            <person name="Zhou Z."/>
            <person name="Liu Y."/>
            <person name="Xu W."/>
            <person name="Pan J."/>
            <person name="Luo Z.H."/>
            <person name="Li M."/>
        </authorList>
    </citation>
    <scope>NUCLEOTIDE SEQUENCE [LARGE SCALE GENOMIC DNA]</scope>
    <source>
        <strain evidence="7">SpSt-143</strain>
    </source>
</reference>
<evidence type="ECO:0000256" key="2">
    <source>
        <dbReference type="ARBA" id="ARBA00022552"/>
    </source>
</evidence>
<sequence length="225" mass="24863">MKVSRETPNAVWNPWEWLTHQQRAQLEQYAQLLQALGQRHNLVSRETLPEVRRRHLLHCLALAWRAFPPGSVVVDWGTGGGLPAIPLAIAFPDITVHAVDAVQKKVLAVRTMARRLGLNNVQVHHARAEAWSGAVHYSVSRAAAPLAKLWQWHRRVARPHAPVPGAWQAGVLTFKGGDLTAELAALERLDAQVTVSLIPLAALLGDSYFADKYLVHLTPEPSLDA</sequence>
<dbReference type="InterPro" id="IPR003682">
    <property type="entry name" value="rRNA_ssu_MeTfrase_G"/>
</dbReference>
<feature type="binding site" evidence="6">
    <location>
        <position position="77"/>
    </location>
    <ligand>
        <name>S-adenosyl-L-methionine</name>
        <dbReference type="ChEBI" id="CHEBI:59789"/>
    </ligand>
</feature>
<accession>A0A7V2F6Y0</accession>
<dbReference type="InterPro" id="IPR029063">
    <property type="entry name" value="SAM-dependent_MTases_sf"/>
</dbReference>
<keyword evidence="2 6" id="KW-0698">rRNA processing</keyword>
<keyword evidence="5 6" id="KW-0949">S-adenosyl-L-methionine</keyword>
<dbReference type="GO" id="GO:0070043">
    <property type="term" value="F:rRNA (guanine-N7-)-methyltransferase activity"/>
    <property type="evidence" value="ECO:0007669"/>
    <property type="project" value="UniProtKB-UniRule"/>
</dbReference>
<name>A0A7V2F6Y0_RHOMR</name>
<proteinExistence type="inferred from homology"/>
<comment type="subcellular location">
    <subcellularLocation>
        <location evidence="6">Cytoplasm</location>
    </subcellularLocation>
</comment>
<evidence type="ECO:0000256" key="6">
    <source>
        <dbReference type="HAMAP-Rule" id="MF_00074"/>
    </source>
</evidence>
<evidence type="ECO:0000256" key="3">
    <source>
        <dbReference type="ARBA" id="ARBA00022603"/>
    </source>
</evidence>
<comment type="similarity">
    <text evidence="6">Belongs to the methyltransferase superfamily. RNA methyltransferase RsmG family.</text>
</comment>